<dbReference type="EMBL" id="JAHRIQ010024960">
    <property type="protein sequence ID" value="MEQ2229403.1"/>
    <property type="molecule type" value="Genomic_DNA"/>
</dbReference>
<organism evidence="1 2">
    <name type="scientific">Ilyodon furcidens</name>
    <name type="common">goldbreast splitfin</name>
    <dbReference type="NCBI Taxonomy" id="33524"/>
    <lineage>
        <taxon>Eukaryota</taxon>
        <taxon>Metazoa</taxon>
        <taxon>Chordata</taxon>
        <taxon>Craniata</taxon>
        <taxon>Vertebrata</taxon>
        <taxon>Euteleostomi</taxon>
        <taxon>Actinopterygii</taxon>
        <taxon>Neopterygii</taxon>
        <taxon>Teleostei</taxon>
        <taxon>Neoteleostei</taxon>
        <taxon>Acanthomorphata</taxon>
        <taxon>Ovalentaria</taxon>
        <taxon>Atherinomorphae</taxon>
        <taxon>Cyprinodontiformes</taxon>
        <taxon>Goodeidae</taxon>
        <taxon>Ilyodon</taxon>
    </lineage>
</organism>
<evidence type="ECO:0000313" key="2">
    <source>
        <dbReference type="Proteomes" id="UP001482620"/>
    </source>
</evidence>
<reference evidence="1 2" key="1">
    <citation type="submission" date="2021-06" db="EMBL/GenBank/DDBJ databases">
        <authorList>
            <person name="Palmer J.M."/>
        </authorList>
    </citation>
    <scope>NUCLEOTIDE SEQUENCE [LARGE SCALE GENOMIC DNA]</scope>
    <source>
        <strain evidence="2">if_2019</strain>
        <tissue evidence="1">Muscle</tissue>
    </source>
</reference>
<name>A0ABV0TCJ6_9TELE</name>
<keyword evidence="2" id="KW-1185">Reference proteome</keyword>
<gene>
    <name evidence="1" type="ORF">ILYODFUR_018436</name>
</gene>
<dbReference type="Proteomes" id="UP001482620">
    <property type="component" value="Unassembled WGS sequence"/>
</dbReference>
<accession>A0ABV0TCJ6</accession>
<sequence length="75" mass="8562">MSSPRVITQSAGALTSDEDTAFPVEDFVKHVAELHSTQGFQPEFEKLKESYEVRCSPPDYVCIYSQIMFQKIEMI</sequence>
<evidence type="ECO:0000313" key="1">
    <source>
        <dbReference type="EMBL" id="MEQ2229403.1"/>
    </source>
</evidence>
<proteinExistence type="predicted"/>
<protein>
    <submittedName>
        <fullName evidence="1">Uncharacterized protein</fullName>
    </submittedName>
</protein>
<comment type="caution">
    <text evidence="1">The sequence shown here is derived from an EMBL/GenBank/DDBJ whole genome shotgun (WGS) entry which is preliminary data.</text>
</comment>
<feature type="non-terminal residue" evidence="1">
    <location>
        <position position="75"/>
    </location>
</feature>